<feature type="region of interest" description="Disordered" evidence="1">
    <location>
        <begin position="1"/>
        <end position="20"/>
    </location>
</feature>
<organism evidence="3 4">
    <name type="scientific">Clavelina lepadiformis</name>
    <name type="common">Light-bulb sea squirt</name>
    <name type="synonym">Ascidia lepadiformis</name>
    <dbReference type="NCBI Taxonomy" id="159417"/>
    <lineage>
        <taxon>Eukaryota</taxon>
        <taxon>Metazoa</taxon>
        <taxon>Chordata</taxon>
        <taxon>Tunicata</taxon>
        <taxon>Ascidiacea</taxon>
        <taxon>Aplousobranchia</taxon>
        <taxon>Clavelinidae</taxon>
        <taxon>Clavelina</taxon>
    </lineage>
</organism>
<sequence>MSDVKSKGSGAGDNHEEDDHEGLEIPAWASSAIVTIFIAFIFSGSMIFIFVLVLRPFDFKEGYETVYMFLTSAEVLTSHNNIEDLIEALWQ</sequence>
<dbReference type="Proteomes" id="UP001642483">
    <property type="component" value="Unassembled WGS sequence"/>
</dbReference>
<keyword evidence="4" id="KW-1185">Reference proteome</keyword>
<dbReference type="EMBL" id="CAWYQH010000152">
    <property type="protein sequence ID" value="CAK8695607.1"/>
    <property type="molecule type" value="Genomic_DNA"/>
</dbReference>
<accession>A0ABP0GVH0</accession>
<evidence type="ECO:0000313" key="3">
    <source>
        <dbReference type="EMBL" id="CAK8695607.1"/>
    </source>
</evidence>
<evidence type="ECO:0000256" key="2">
    <source>
        <dbReference type="SAM" id="Phobius"/>
    </source>
</evidence>
<keyword evidence="2" id="KW-1133">Transmembrane helix</keyword>
<gene>
    <name evidence="3" type="ORF">CVLEPA_LOCUS28860</name>
</gene>
<evidence type="ECO:0000256" key="1">
    <source>
        <dbReference type="SAM" id="MobiDB-lite"/>
    </source>
</evidence>
<evidence type="ECO:0000313" key="4">
    <source>
        <dbReference type="Proteomes" id="UP001642483"/>
    </source>
</evidence>
<comment type="caution">
    <text evidence="3">The sequence shown here is derived from an EMBL/GenBank/DDBJ whole genome shotgun (WGS) entry which is preliminary data.</text>
</comment>
<protein>
    <submittedName>
        <fullName evidence="3">Uncharacterized protein</fullName>
    </submittedName>
</protein>
<keyword evidence="2" id="KW-0812">Transmembrane</keyword>
<proteinExistence type="predicted"/>
<keyword evidence="2" id="KW-0472">Membrane</keyword>
<name>A0ABP0GVH0_CLALP</name>
<feature type="transmembrane region" description="Helical" evidence="2">
    <location>
        <begin position="27"/>
        <end position="54"/>
    </location>
</feature>
<reference evidence="3 4" key="1">
    <citation type="submission" date="2024-02" db="EMBL/GenBank/DDBJ databases">
        <authorList>
            <person name="Daric V."/>
            <person name="Darras S."/>
        </authorList>
    </citation>
    <scope>NUCLEOTIDE SEQUENCE [LARGE SCALE GENOMIC DNA]</scope>
</reference>